<dbReference type="OrthoDB" id="5965958at2"/>
<gene>
    <name evidence="2" type="ORF">CJD38_03415</name>
</gene>
<proteinExistence type="predicted"/>
<keyword evidence="1" id="KW-1133">Transmembrane helix</keyword>
<organism evidence="2 3">
    <name type="scientific">Stenotrophobium rhamnosiphilum</name>
    <dbReference type="NCBI Taxonomy" id="2029166"/>
    <lineage>
        <taxon>Bacteria</taxon>
        <taxon>Pseudomonadati</taxon>
        <taxon>Pseudomonadota</taxon>
        <taxon>Gammaproteobacteria</taxon>
        <taxon>Nevskiales</taxon>
        <taxon>Nevskiaceae</taxon>
        <taxon>Stenotrophobium</taxon>
    </lineage>
</organism>
<protein>
    <submittedName>
        <fullName evidence="2">Fatty acid hydroxylase</fullName>
    </submittedName>
</protein>
<accession>A0A2T5MKP9</accession>
<evidence type="ECO:0000313" key="3">
    <source>
        <dbReference type="Proteomes" id="UP000244248"/>
    </source>
</evidence>
<keyword evidence="1" id="KW-0812">Transmembrane</keyword>
<feature type="transmembrane region" description="Helical" evidence="1">
    <location>
        <begin position="112"/>
        <end position="137"/>
    </location>
</feature>
<keyword evidence="3" id="KW-1185">Reference proteome</keyword>
<keyword evidence="1" id="KW-0472">Membrane</keyword>
<comment type="caution">
    <text evidence="2">The sequence shown here is derived from an EMBL/GenBank/DDBJ whole genome shotgun (WGS) entry which is preliminary data.</text>
</comment>
<name>A0A2T5MKP9_9GAMM</name>
<feature type="transmembrane region" description="Helical" evidence="1">
    <location>
        <begin position="51"/>
        <end position="70"/>
    </location>
</feature>
<evidence type="ECO:0000313" key="2">
    <source>
        <dbReference type="EMBL" id="PTU33163.1"/>
    </source>
</evidence>
<dbReference type="RefSeq" id="WP_107938872.1">
    <property type="nucleotide sequence ID" value="NZ_QANS01000001.1"/>
</dbReference>
<dbReference type="AlphaFoldDB" id="A0A2T5MKP9"/>
<dbReference type="EMBL" id="QANS01000001">
    <property type="protein sequence ID" value="PTU33163.1"/>
    <property type="molecule type" value="Genomic_DNA"/>
</dbReference>
<evidence type="ECO:0000256" key="1">
    <source>
        <dbReference type="SAM" id="Phobius"/>
    </source>
</evidence>
<sequence length="219" mass="25596">MSESVEHFREQYREQFIGPRYSGWGHFAFTVTASLAFIAVCIAQIHAVRTLEWLTIPLTFLYVNFAEYFGHRGPMHHPRKFLGKIFERHTRQHHRFFTESEMAFGSSRDFKAVLFPPILIVFFLFAFGTPITLLLIWGISSNVGWLFAATGTAYFLNYELLHFSYHVPTSSWIARLPGMAALRRHHTLHHDQSLMVHYHFNITYPIADWVMGTLYRPAK</sequence>
<reference evidence="2 3" key="1">
    <citation type="submission" date="2018-04" db="EMBL/GenBank/DDBJ databases">
        <title>Novel species isolated from glacier.</title>
        <authorList>
            <person name="Liu Q."/>
            <person name="Xin Y.-H."/>
        </authorList>
    </citation>
    <scope>NUCLEOTIDE SEQUENCE [LARGE SCALE GENOMIC DNA]</scope>
    <source>
        <strain evidence="2 3">GT1R17</strain>
    </source>
</reference>
<feature type="transmembrane region" description="Helical" evidence="1">
    <location>
        <begin position="21"/>
        <end position="45"/>
    </location>
</feature>
<dbReference type="Proteomes" id="UP000244248">
    <property type="component" value="Unassembled WGS sequence"/>
</dbReference>
<feature type="transmembrane region" description="Helical" evidence="1">
    <location>
        <begin position="143"/>
        <end position="161"/>
    </location>
</feature>